<gene>
    <name evidence="1" type="ORF">DSO57_1010430</name>
</gene>
<sequence>MSDVPSVYGMGCATNGDTLFALGGNQGTLGFRLDFNLPAISNWTSFDVDEQIGMYPSVISTDKGVIVVGGDRSLDGSPVRFFSNETLKLTTGPSMARREVGMLMKASLVQNDLVPTEYISFGGKQVQMKLPALRIYDSAQEKWRLVGFKSKKIYDEDRIVAIANGTLYVLTAGEDGTTAETIRTYNLQSKSWKSKKATGTPAPLIPGLAVTQNSTSIFVVFSQSIFILNLAILEWTENEIHGLEGRTHGCLAYSKGYLIHAFGLATSTQSSSSTQLIDLENMSLVSPAPEPQQQTSSPDNKLLYMFLGISSGLIFIILLVYFLRRRNAAKARPQREF</sequence>
<comment type="caution">
    <text evidence="1">The sequence shown here is derived from an EMBL/GenBank/DDBJ whole genome shotgun (WGS) entry which is preliminary data.</text>
</comment>
<evidence type="ECO:0000313" key="2">
    <source>
        <dbReference type="Proteomes" id="UP001165960"/>
    </source>
</evidence>
<organism evidence="1 2">
    <name type="scientific">Entomophthora muscae</name>
    <dbReference type="NCBI Taxonomy" id="34485"/>
    <lineage>
        <taxon>Eukaryota</taxon>
        <taxon>Fungi</taxon>
        <taxon>Fungi incertae sedis</taxon>
        <taxon>Zoopagomycota</taxon>
        <taxon>Entomophthoromycotina</taxon>
        <taxon>Entomophthoromycetes</taxon>
        <taxon>Entomophthorales</taxon>
        <taxon>Entomophthoraceae</taxon>
        <taxon>Entomophthora</taxon>
    </lineage>
</organism>
<dbReference type="EMBL" id="QTSX02006424">
    <property type="protein sequence ID" value="KAJ9054796.1"/>
    <property type="molecule type" value="Genomic_DNA"/>
</dbReference>
<name>A0ACC2RXG5_9FUNG</name>
<protein>
    <submittedName>
        <fullName evidence="1">Uncharacterized protein</fullName>
    </submittedName>
</protein>
<reference evidence="1" key="1">
    <citation type="submission" date="2022-04" db="EMBL/GenBank/DDBJ databases">
        <title>Genome of the entomopathogenic fungus Entomophthora muscae.</title>
        <authorList>
            <person name="Elya C."/>
            <person name="Lovett B.R."/>
            <person name="Lee E."/>
            <person name="Macias A.M."/>
            <person name="Hajek A.E."/>
            <person name="De Bivort B.L."/>
            <person name="Kasson M.T."/>
            <person name="De Fine Licht H.H."/>
            <person name="Stajich J.E."/>
        </authorList>
    </citation>
    <scope>NUCLEOTIDE SEQUENCE</scope>
    <source>
        <strain evidence="1">Berkeley</strain>
    </source>
</reference>
<dbReference type="Proteomes" id="UP001165960">
    <property type="component" value="Unassembled WGS sequence"/>
</dbReference>
<keyword evidence="2" id="KW-1185">Reference proteome</keyword>
<proteinExistence type="predicted"/>
<evidence type="ECO:0000313" key="1">
    <source>
        <dbReference type="EMBL" id="KAJ9054796.1"/>
    </source>
</evidence>
<accession>A0ACC2RXG5</accession>